<dbReference type="Pfam" id="PF00378">
    <property type="entry name" value="ECH_1"/>
    <property type="match status" value="1"/>
</dbReference>
<comment type="caution">
    <text evidence="3">The sequence shown here is derived from an EMBL/GenBank/DDBJ whole genome shotgun (WGS) entry which is preliminary data.</text>
</comment>
<proteinExistence type="inferred from homology"/>
<gene>
    <name evidence="3" type="ORF">CLV46_3207</name>
</gene>
<dbReference type="PROSITE" id="PS00166">
    <property type="entry name" value="ENOYL_COA_HYDRATASE"/>
    <property type="match status" value="1"/>
</dbReference>
<dbReference type="InterPro" id="IPR001753">
    <property type="entry name" value="Enoyl-CoA_hydra/iso"/>
</dbReference>
<accession>A0A2M9CP05</accession>
<dbReference type="EMBL" id="PGFF01000001">
    <property type="protein sequence ID" value="PJJ73613.1"/>
    <property type="molecule type" value="Genomic_DNA"/>
</dbReference>
<dbReference type="AlphaFoldDB" id="A0A2M9CP05"/>
<dbReference type="GO" id="GO:0003824">
    <property type="term" value="F:catalytic activity"/>
    <property type="evidence" value="ECO:0007669"/>
    <property type="project" value="InterPro"/>
</dbReference>
<protein>
    <submittedName>
        <fullName evidence="3">Enoyl-CoA hydratase/carnithine racemase</fullName>
    </submittedName>
</protein>
<evidence type="ECO:0000313" key="4">
    <source>
        <dbReference type="Proteomes" id="UP000228758"/>
    </source>
</evidence>
<dbReference type="GO" id="GO:0006635">
    <property type="term" value="P:fatty acid beta-oxidation"/>
    <property type="evidence" value="ECO:0007669"/>
    <property type="project" value="TreeGrafter"/>
</dbReference>
<sequence>MQYEDFEAIRVNIREGVAYVTIDNAPVNVEDARLVADLSRFARVVQSDEGVRVIVFQSANPEFFAAHADNNWMFDPAGLMALADPEADPALNPLQQLHERLRNLPQITIAKLRGRLRAGGAEFAMTADMRFAAAGETWLSQPESLMGIFPGGGGTQYLNRLVGRARGLEIALSGELYDSATAERYGWINREIPGQYLDVWVDSIARRIALLPKGVAAAAKEAFDAAEASGPVPDLAEEARAHAKVYPSPQAVVDRVEVLMSHGGQQRVAELNLEESLRSIPWPSAE</sequence>
<dbReference type="PANTHER" id="PTHR11941:SF54">
    <property type="entry name" value="ENOYL-COA HYDRATASE, MITOCHONDRIAL"/>
    <property type="match status" value="1"/>
</dbReference>
<keyword evidence="4" id="KW-1185">Reference proteome</keyword>
<dbReference type="SUPFAM" id="SSF52096">
    <property type="entry name" value="ClpP/crotonase"/>
    <property type="match status" value="1"/>
</dbReference>
<reference evidence="3 4" key="1">
    <citation type="submission" date="2017-11" db="EMBL/GenBank/DDBJ databases">
        <title>Genomic Encyclopedia of Archaeal and Bacterial Type Strains, Phase II (KMG-II): From Individual Species to Whole Genera.</title>
        <authorList>
            <person name="Goeker M."/>
        </authorList>
    </citation>
    <scope>NUCLEOTIDE SEQUENCE [LARGE SCALE GENOMIC DNA]</scope>
    <source>
        <strain evidence="3 4">DSM 27393</strain>
    </source>
</reference>
<dbReference type="PANTHER" id="PTHR11941">
    <property type="entry name" value="ENOYL-COA HYDRATASE-RELATED"/>
    <property type="match status" value="1"/>
</dbReference>
<evidence type="ECO:0000313" key="3">
    <source>
        <dbReference type="EMBL" id="PJJ73613.1"/>
    </source>
</evidence>
<name>A0A2M9CP05_9MICO</name>
<organism evidence="3 4">
    <name type="scientific">Diaminobutyricimonas aerilata</name>
    <dbReference type="NCBI Taxonomy" id="1162967"/>
    <lineage>
        <taxon>Bacteria</taxon>
        <taxon>Bacillati</taxon>
        <taxon>Actinomycetota</taxon>
        <taxon>Actinomycetes</taxon>
        <taxon>Micrococcales</taxon>
        <taxon>Microbacteriaceae</taxon>
        <taxon>Diaminobutyricimonas</taxon>
    </lineage>
</organism>
<dbReference type="Proteomes" id="UP000228758">
    <property type="component" value="Unassembled WGS sequence"/>
</dbReference>
<evidence type="ECO:0000256" key="1">
    <source>
        <dbReference type="ARBA" id="ARBA00005254"/>
    </source>
</evidence>
<dbReference type="InterPro" id="IPR029045">
    <property type="entry name" value="ClpP/crotonase-like_dom_sf"/>
</dbReference>
<dbReference type="OrthoDB" id="5174409at2"/>
<comment type="similarity">
    <text evidence="1 2">Belongs to the enoyl-CoA hydratase/isomerase family.</text>
</comment>
<dbReference type="CDD" id="cd06558">
    <property type="entry name" value="crotonase-like"/>
    <property type="match status" value="1"/>
</dbReference>
<dbReference type="InterPro" id="IPR018376">
    <property type="entry name" value="Enoyl-CoA_hyd/isom_CS"/>
</dbReference>
<dbReference type="Gene3D" id="3.90.226.10">
    <property type="entry name" value="2-enoyl-CoA Hydratase, Chain A, domain 1"/>
    <property type="match status" value="1"/>
</dbReference>
<evidence type="ECO:0000256" key="2">
    <source>
        <dbReference type="RuleBase" id="RU003707"/>
    </source>
</evidence>